<evidence type="ECO:0000313" key="1">
    <source>
        <dbReference type="EMBL" id="SFH76412.1"/>
    </source>
</evidence>
<accession>A0A1I3CPG7</accession>
<keyword evidence="2" id="KW-1185">Reference proteome</keyword>
<dbReference type="EMBL" id="FOQH01000002">
    <property type="protein sequence ID" value="SFH76412.1"/>
    <property type="molecule type" value="Genomic_DNA"/>
</dbReference>
<dbReference type="NCBIfam" id="NF045923">
    <property type="entry name" value="SpheroidMoxCrtARhod"/>
    <property type="match status" value="1"/>
</dbReference>
<evidence type="ECO:0000313" key="2">
    <source>
        <dbReference type="Proteomes" id="UP000199377"/>
    </source>
</evidence>
<gene>
    <name evidence="1" type="ORF">SAMN05216258_102128</name>
</gene>
<name>A0A1I3CPG7_9RHOB</name>
<dbReference type="Proteomes" id="UP000199377">
    <property type="component" value="Unassembled WGS sequence"/>
</dbReference>
<sequence length="276" mass="29149">MPDIQEIPEAIREATVNAKRQIPTGEGNGPIAVVSLSLYRFASPAARAWAVAQMGLARPALARAPGIGFRKLLGSGVGEGFTPRPNWAVWAILAEWPDAERARAAAAGDRPLCAWRARAEESLDLFLAPLSRRGRWSGAAPFEPAPPAAAEAPPGPIAALTRATLRPAALLRFWGREPAISAAIGANPDVLLKIGLGETPWLQQVTFSIWPDAAAMDRFARGGGPHAGAIAAARRNGWFAEELYARFAVIGRAGAWQGRDPLPGLPSVAARQGETA</sequence>
<organism evidence="1 2">
    <name type="scientific">Albimonas pacifica</name>
    <dbReference type="NCBI Taxonomy" id="1114924"/>
    <lineage>
        <taxon>Bacteria</taxon>
        <taxon>Pseudomonadati</taxon>
        <taxon>Pseudomonadota</taxon>
        <taxon>Alphaproteobacteria</taxon>
        <taxon>Rhodobacterales</taxon>
        <taxon>Paracoccaceae</taxon>
        <taxon>Albimonas</taxon>
    </lineage>
</organism>
<proteinExistence type="predicted"/>
<dbReference type="STRING" id="1114924.SAMN05216258_102128"/>
<keyword evidence="1" id="KW-0560">Oxidoreductase</keyword>
<dbReference type="InterPro" id="IPR049574">
    <property type="entry name" value="CrtA-like"/>
</dbReference>
<reference evidence="1 2" key="1">
    <citation type="submission" date="2016-10" db="EMBL/GenBank/DDBJ databases">
        <authorList>
            <person name="de Groot N.N."/>
        </authorList>
    </citation>
    <scope>NUCLEOTIDE SEQUENCE [LARGE SCALE GENOMIC DNA]</scope>
    <source>
        <strain evidence="1 2">CGMCC 1.11030</strain>
    </source>
</reference>
<dbReference type="AlphaFoldDB" id="A0A1I3CPG7"/>
<dbReference type="GO" id="GO:0004497">
    <property type="term" value="F:monooxygenase activity"/>
    <property type="evidence" value="ECO:0007669"/>
    <property type="project" value="UniProtKB-KW"/>
</dbReference>
<protein>
    <submittedName>
        <fullName evidence="1">Spheroidene monooxygenase</fullName>
    </submittedName>
</protein>
<keyword evidence="1" id="KW-0503">Monooxygenase</keyword>
<dbReference type="CDD" id="cd21650">
    <property type="entry name" value="CrtA-like"/>
    <property type="match status" value="1"/>
</dbReference>